<name>A0A7S0H9L1_9EUKA</name>
<feature type="transmembrane region" description="Helical" evidence="1">
    <location>
        <begin position="310"/>
        <end position="337"/>
    </location>
</feature>
<dbReference type="EMBL" id="HBEM01033737">
    <property type="protein sequence ID" value="CAD8464053.1"/>
    <property type="molecule type" value="Transcribed_RNA"/>
</dbReference>
<evidence type="ECO:0000259" key="2">
    <source>
        <dbReference type="Pfam" id="PF05057"/>
    </source>
</evidence>
<feature type="domain" description="DUF676" evidence="2">
    <location>
        <begin position="17"/>
        <end position="232"/>
    </location>
</feature>
<keyword evidence="1" id="KW-0812">Transmembrane</keyword>
<dbReference type="PANTHER" id="PTHR12482">
    <property type="entry name" value="LIPASE ROG1-RELATED-RELATED"/>
    <property type="match status" value="1"/>
</dbReference>
<accession>A0A7S0H9L1</accession>
<keyword evidence="1" id="KW-0472">Membrane</keyword>
<dbReference type="InterPro" id="IPR044294">
    <property type="entry name" value="Lipase-like"/>
</dbReference>
<sequence>MNGDSGRDTRDEGKEGPKHLIILHHGMWGWSGHMRFVAKRLQDRYGHHVVVYKSSSNAFIRSYHGILVCGYRLMKEVIALRARNPTADRISMIGYSAGGIIVRHTIALLYKSGIIGNGKNQLRPINFVSLATPHCGIRRSPDKFIHRCYNGILYFLVYFLAGDTGQELALIDTPCLEGSEDRLGKFQHLMKKPLLVRMADPDGVHAKALRAFDRKLIYANAINDRMVPYPTASASTRPLYTTYNDQFSAIFSPSLPSPPPARPTDPNLPSYPHILAVTPSKAQMKETGSKGLLGSGAWAVRVEVRLQERVWATMISLLVYAIILTLTPLVLTMLTIFRLLSLLWADPEEIQQAMDSNTDLYYTKESALNGLSSPSKAKRLEGDEVADYESEIAQNLQDIGFYRVDVYLPGLNTHPVIVGRRGRGGEHVIQHLVDHMSIH</sequence>
<gene>
    <name evidence="3" type="ORF">LAMO00422_LOCUS23019</name>
</gene>
<dbReference type="SUPFAM" id="SSF53474">
    <property type="entry name" value="alpha/beta-Hydrolases"/>
    <property type="match status" value="1"/>
</dbReference>
<proteinExistence type="predicted"/>
<dbReference type="PANTHER" id="PTHR12482:SF62">
    <property type="entry name" value="LIPASE ROG1-RELATED"/>
    <property type="match status" value="1"/>
</dbReference>
<keyword evidence="1" id="KW-1133">Transmembrane helix</keyword>
<dbReference type="Gene3D" id="3.40.50.1820">
    <property type="entry name" value="alpha/beta hydrolase"/>
    <property type="match status" value="1"/>
</dbReference>
<organism evidence="3">
    <name type="scientific">Amorphochlora amoebiformis</name>
    <dbReference type="NCBI Taxonomy" id="1561963"/>
    <lineage>
        <taxon>Eukaryota</taxon>
        <taxon>Sar</taxon>
        <taxon>Rhizaria</taxon>
        <taxon>Cercozoa</taxon>
        <taxon>Chlorarachniophyceae</taxon>
        <taxon>Amorphochlora</taxon>
    </lineage>
</organism>
<evidence type="ECO:0000256" key="1">
    <source>
        <dbReference type="SAM" id="Phobius"/>
    </source>
</evidence>
<protein>
    <recommendedName>
        <fullName evidence="2">DUF676 domain-containing protein</fullName>
    </recommendedName>
</protein>
<dbReference type="AlphaFoldDB" id="A0A7S0H9L1"/>
<evidence type="ECO:0000313" key="3">
    <source>
        <dbReference type="EMBL" id="CAD8464053.1"/>
    </source>
</evidence>
<dbReference type="InterPro" id="IPR029058">
    <property type="entry name" value="AB_hydrolase_fold"/>
</dbReference>
<dbReference type="InterPro" id="IPR007751">
    <property type="entry name" value="DUF676_lipase-like"/>
</dbReference>
<reference evidence="3" key="1">
    <citation type="submission" date="2021-01" db="EMBL/GenBank/DDBJ databases">
        <authorList>
            <person name="Corre E."/>
            <person name="Pelletier E."/>
            <person name="Niang G."/>
            <person name="Scheremetjew M."/>
            <person name="Finn R."/>
            <person name="Kale V."/>
            <person name="Holt S."/>
            <person name="Cochrane G."/>
            <person name="Meng A."/>
            <person name="Brown T."/>
            <person name="Cohen L."/>
        </authorList>
    </citation>
    <scope>NUCLEOTIDE SEQUENCE</scope>
    <source>
        <strain evidence="3">CCMP2058</strain>
    </source>
</reference>
<dbReference type="Pfam" id="PF05057">
    <property type="entry name" value="DUF676"/>
    <property type="match status" value="1"/>
</dbReference>